<protein>
    <submittedName>
        <fullName evidence="2">Glycosyltransferase involved in cell wall biosynthesis</fullName>
    </submittedName>
</protein>
<name>A0A7W4YWY9_9HYPH</name>
<dbReference type="EMBL" id="JACHWB010000002">
    <property type="protein sequence ID" value="MBB3018679.1"/>
    <property type="molecule type" value="Genomic_DNA"/>
</dbReference>
<evidence type="ECO:0000313" key="3">
    <source>
        <dbReference type="Proteomes" id="UP000532010"/>
    </source>
</evidence>
<proteinExistence type="predicted"/>
<dbReference type="Proteomes" id="UP000532010">
    <property type="component" value="Unassembled WGS sequence"/>
</dbReference>
<keyword evidence="2" id="KW-0808">Transferase</keyword>
<dbReference type="RefSeq" id="WP_183449135.1">
    <property type="nucleotide sequence ID" value="NZ_JACHWB010000002.1"/>
</dbReference>
<reference evidence="2 3" key="1">
    <citation type="submission" date="2020-08" db="EMBL/GenBank/DDBJ databases">
        <title>The Agave Microbiome: Exploring the role of microbial communities in plant adaptations to desert environments.</title>
        <authorList>
            <person name="Partida-Martinez L.P."/>
        </authorList>
    </citation>
    <scope>NUCLEOTIDE SEQUENCE [LARGE SCALE GENOMIC DNA]</scope>
    <source>
        <strain evidence="2 3">AT3.9</strain>
    </source>
</reference>
<gene>
    <name evidence="2" type="ORF">FHR70_001733</name>
</gene>
<dbReference type="SUPFAM" id="SSF53756">
    <property type="entry name" value="UDP-Glycosyltransferase/glycogen phosphorylase"/>
    <property type="match status" value="1"/>
</dbReference>
<dbReference type="PANTHER" id="PTHR12526:SF636">
    <property type="entry name" value="BLL3647 PROTEIN"/>
    <property type="match status" value="1"/>
</dbReference>
<dbReference type="CDD" id="cd03801">
    <property type="entry name" value="GT4_PimA-like"/>
    <property type="match status" value="1"/>
</dbReference>
<feature type="domain" description="Glycosyl transferase family 1" evidence="1">
    <location>
        <begin position="228"/>
        <end position="388"/>
    </location>
</feature>
<dbReference type="PANTHER" id="PTHR12526">
    <property type="entry name" value="GLYCOSYLTRANSFERASE"/>
    <property type="match status" value="1"/>
</dbReference>
<comment type="caution">
    <text evidence="2">The sequence shown here is derived from an EMBL/GenBank/DDBJ whole genome shotgun (WGS) entry which is preliminary data.</text>
</comment>
<organism evidence="2 3">
    <name type="scientific">Microvirga lupini</name>
    <dbReference type="NCBI Taxonomy" id="420324"/>
    <lineage>
        <taxon>Bacteria</taxon>
        <taxon>Pseudomonadati</taxon>
        <taxon>Pseudomonadota</taxon>
        <taxon>Alphaproteobacteria</taxon>
        <taxon>Hyphomicrobiales</taxon>
        <taxon>Methylobacteriaceae</taxon>
        <taxon>Microvirga</taxon>
    </lineage>
</organism>
<keyword evidence="3" id="KW-1185">Reference proteome</keyword>
<evidence type="ECO:0000313" key="2">
    <source>
        <dbReference type="EMBL" id="MBB3018679.1"/>
    </source>
</evidence>
<evidence type="ECO:0000259" key="1">
    <source>
        <dbReference type="Pfam" id="PF00534"/>
    </source>
</evidence>
<sequence length="423" mass="46991">MLPSITARRIAIVVKGYPRLSETFIAQEIQALEQRGLDLEIWSLRHPTERVVHPMHKAIRAKVSYLPEYLYEEPLRVLRGAFWSMGQKGFGTTIKAFWRDLKRDLTANRVRRLGQAFAMARELPADVRHLHVHYLHTPASVVRYAALLTGRTWTFSAHAKDIWTTPDWEKREKMDEAHWGVTCTAQGAANLQSLSRPERVSLVYHGLDLSRFPSPPESRPARDGSDPLDPLRIVSVGRAVAKKGYGDLIQALAALPPDLHWRFAHVGGGELLGSLKKQAERAGIASKVAFLGSKAQPDIIALLREADLFVLPSKEAKSGDRDGLPNVIMEAASQGLAIVATDFAGIPEFIRSGSEGELVPPGDWEALSNAVNLLARAPERRRLLGSAAFARLRRDFSMEGGIDVLEARLRAVTDNPQREPERV</sequence>
<dbReference type="Pfam" id="PF00534">
    <property type="entry name" value="Glycos_transf_1"/>
    <property type="match status" value="1"/>
</dbReference>
<dbReference type="AlphaFoldDB" id="A0A7W4YWY9"/>
<dbReference type="GO" id="GO:0016757">
    <property type="term" value="F:glycosyltransferase activity"/>
    <property type="evidence" value="ECO:0007669"/>
    <property type="project" value="InterPro"/>
</dbReference>
<dbReference type="Gene3D" id="3.40.50.2000">
    <property type="entry name" value="Glycogen Phosphorylase B"/>
    <property type="match status" value="2"/>
</dbReference>
<dbReference type="InterPro" id="IPR001296">
    <property type="entry name" value="Glyco_trans_1"/>
</dbReference>
<accession>A0A7W4YWY9</accession>